<gene>
    <name evidence="2" type="ORF">KCG44_09205</name>
</gene>
<dbReference type="PANTHER" id="PTHR30161">
    <property type="entry name" value="FLAGELLAR EXPORT PROTEIN, MEMBRANE FLHA SUBUNIT-RELATED"/>
    <property type="match status" value="1"/>
</dbReference>
<dbReference type="Pfam" id="PF00771">
    <property type="entry name" value="FHIPEP"/>
    <property type="match status" value="2"/>
</dbReference>
<dbReference type="PANTHER" id="PTHR30161:SF2">
    <property type="entry name" value="INVASION PROTEIN INVA"/>
    <property type="match status" value="1"/>
</dbReference>
<feature type="transmembrane region" description="Helical" evidence="1">
    <location>
        <begin position="248"/>
        <end position="267"/>
    </location>
</feature>
<protein>
    <submittedName>
        <fullName evidence="2">FHIPEP family type III secretion protein</fullName>
    </submittedName>
</protein>
<keyword evidence="3" id="KW-1185">Reference proteome</keyword>
<dbReference type="RefSeq" id="WP_218445801.1">
    <property type="nucleotide sequence ID" value="NZ_JAGSPA010000003.1"/>
</dbReference>
<sequence length="667" mass="70895">MGMANFFRAESAGETESGWARYSDLFLVGCIIMSVGLIILPLPPVFIDVMVAISILTGLLMLLMAIYISGPLDFSVFPSLLPITTVFRVTLSIATTKMILQEGDAGQIIDTFGSYVAGGSLVVGLVVFLIITVVQFIVIAKGGERVAEVAARFSLDAMPGKQLSIDSDLRANLISKDEAKQKRRNLELESKLHGSLDGAMKFVKGDAIAGLVITLVNLIGGLAIGVMVKGMDFGAAMQKYSVLTIGDGLVASIPALFCSIAAALIVTRATDEEKDKHLGEAVRKQIAAKPRVLLVAGGICLLLAVIPGFPMAVFAVMAIGLGLIGVFLTPELRAHLDRLLKPAGTALNRPEKALPDIVSVPAPEIRAVVPLLLEVRPDYLGNTQRLALSAGAETLMSDMQLDLGIVLPGISLHVTDTGGEDWRLLAFEAPLGSGGDGTGQGDPEALIEKVRALIRRNLPLFVGIQEASEIITRANARYPDIVKELLRAAPLSKIAEVLRRLLAEEVPVRDLRALLEGLAEHAQRENDPAALAEHGRRALARHIRNRYAPDGRLAALTIDQGLENRLRELVRQAQSGEAVGLRPEEAQALLNAIVAPVRRDKVNAIVVAPDLRAAVRQLIAPDLFDVAVLSPAELVPAVSIDVRGNIGLPAPQAENDAARALPAAVAA</sequence>
<organism evidence="2 3">
    <name type="scientific">Pacificimonas pallii</name>
    <dbReference type="NCBI Taxonomy" id="2827236"/>
    <lineage>
        <taxon>Bacteria</taxon>
        <taxon>Pseudomonadati</taxon>
        <taxon>Pseudomonadota</taxon>
        <taxon>Alphaproteobacteria</taxon>
        <taxon>Sphingomonadales</taxon>
        <taxon>Sphingosinicellaceae</taxon>
        <taxon>Pacificimonas</taxon>
    </lineage>
</organism>
<feature type="transmembrane region" description="Helical" evidence="1">
    <location>
        <begin position="49"/>
        <end position="68"/>
    </location>
</feature>
<dbReference type="EMBL" id="JAGSPA010000003">
    <property type="protein sequence ID" value="MBV7256958.1"/>
    <property type="molecule type" value="Genomic_DNA"/>
</dbReference>
<dbReference type="Proteomes" id="UP000722336">
    <property type="component" value="Unassembled WGS sequence"/>
</dbReference>
<accession>A0ABS6SEX5</accession>
<feature type="transmembrane region" description="Helical" evidence="1">
    <location>
        <begin position="25"/>
        <end position="43"/>
    </location>
</feature>
<reference evidence="2 3" key="1">
    <citation type="submission" date="2021-04" db="EMBL/GenBank/DDBJ databases">
        <authorList>
            <person name="Pira H."/>
            <person name="Risdian C."/>
            <person name="Wink J."/>
        </authorList>
    </citation>
    <scope>NUCLEOTIDE SEQUENCE [LARGE SCALE GENOMIC DNA]</scope>
    <source>
        <strain evidence="2 3">WHA3</strain>
    </source>
</reference>
<dbReference type="InterPro" id="IPR001712">
    <property type="entry name" value="T3SS_FHIPEP"/>
</dbReference>
<keyword evidence="1" id="KW-0812">Transmembrane</keyword>
<evidence type="ECO:0000313" key="3">
    <source>
        <dbReference type="Proteomes" id="UP000722336"/>
    </source>
</evidence>
<feature type="transmembrane region" description="Helical" evidence="1">
    <location>
        <begin position="207"/>
        <end position="228"/>
    </location>
</feature>
<evidence type="ECO:0000256" key="1">
    <source>
        <dbReference type="SAM" id="Phobius"/>
    </source>
</evidence>
<feature type="transmembrane region" description="Helical" evidence="1">
    <location>
        <begin position="288"/>
        <end position="306"/>
    </location>
</feature>
<proteinExistence type="predicted"/>
<keyword evidence="1" id="KW-0472">Membrane</keyword>
<keyword evidence="1" id="KW-1133">Transmembrane helix</keyword>
<dbReference type="PIRSF" id="PIRSF005419">
    <property type="entry name" value="FlhA"/>
    <property type="match status" value="1"/>
</dbReference>
<comment type="caution">
    <text evidence="2">The sequence shown here is derived from an EMBL/GenBank/DDBJ whole genome shotgun (WGS) entry which is preliminary data.</text>
</comment>
<name>A0ABS6SEX5_9SPHN</name>
<feature type="transmembrane region" description="Helical" evidence="1">
    <location>
        <begin position="112"/>
        <end position="138"/>
    </location>
</feature>
<feature type="transmembrane region" description="Helical" evidence="1">
    <location>
        <begin position="80"/>
        <end position="100"/>
    </location>
</feature>
<evidence type="ECO:0000313" key="2">
    <source>
        <dbReference type="EMBL" id="MBV7256958.1"/>
    </source>
</evidence>